<organism evidence="9 10">
    <name type="scientific">Linum trigynum</name>
    <dbReference type="NCBI Taxonomy" id="586398"/>
    <lineage>
        <taxon>Eukaryota</taxon>
        <taxon>Viridiplantae</taxon>
        <taxon>Streptophyta</taxon>
        <taxon>Embryophyta</taxon>
        <taxon>Tracheophyta</taxon>
        <taxon>Spermatophyta</taxon>
        <taxon>Magnoliopsida</taxon>
        <taxon>eudicotyledons</taxon>
        <taxon>Gunneridae</taxon>
        <taxon>Pentapetalae</taxon>
        <taxon>rosids</taxon>
        <taxon>fabids</taxon>
        <taxon>Malpighiales</taxon>
        <taxon>Linaceae</taxon>
        <taxon>Linum</taxon>
    </lineage>
</organism>
<evidence type="ECO:0000256" key="7">
    <source>
        <dbReference type="SAM" id="SignalP"/>
    </source>
</evidence>
<keyword evidence="6" id="KW-0472">Membrane</keyword>
<comment type="function">
    <text evidence="5">May act as a carbohydrate transporter.</text>
</comment>
<dbReference type="GO" id="GO:0009055">
    <property type="term" value="F:electron transfer activity"/>
    <property type="evidence" value="ECO:0007669"/>
    <property type="project" value="InterPro"/>
</dbReference>
<dbReference type="FunFam" id="2.60.40.420:FF:000018">
    <property type="entry name" value="Lamin-like protein"/>
    <property type="match status" value="1"/>
</dbReference>
<dbReference type="Proteomes" id="UP001497516">
    <property type="component" value="Chromosome 1"/>
</dbReference>
<feature type="transmembrane region" description="Helical" evidence="6">
    <location>
        <begin position="152"/>
        <end position="172"/>
    </location>
</feature>
<evidence type="ECO:0000256" key="6">
    <source>
        <dbReference type="SAM" id="Phobius"/>
    </source>
</evidence>
<accession>A0AAV2CNH6</accession>
<feature type="signal peptide" evidence="7">
    <location>
        <begin position="1"/>
        <end position="24"/>
    </location>
</feature>
<dbReference type="GO" id="GO:0005886">
    <property type="term" value="C:plasma membrane"/>
    <property type="evidence" value="ECO:0007669"/>
    <property type="project" value="TreeGrafter"/>
</dbReference>
<evidence type="ECO:0000313" key="9">
    <source>
        <dbReference type="EMBL" id="CAL1357716.1"/>
    </source>
</evidence>
<reference evidence="9 10" key="1">
    <citation type="submission" date="2024-04" db="EMBL/GenBank/DDBJ databases">
        <authorList>
            <person name="Fracassetti M."/>
        </authorList>
    </citation>
    <scope>NUCLEOTIDE SEQUENCE [LARGE SCALE GENOMIC DNA]</scope>
</reference>
<keyword evidence="10" id="KW-1185">Reference proteome</keyword>
<evidence type="ECO:0000256" key="5">
    <source>
        <dbReference type="ARBA" id="ARBA00037626"/>
    </source>
</evidence>
<dbReference type="InterPro" id="IPR008972">
    <property type="entry name" value="Cupredoxin"/>
</dbReference>
<keyword evidence="1 7" id="KW-0732">Signal</keyword>
<dbReference type="PANTHER" id="PTHR33021">
    <property type="entry name" value="BLUE COPPER PROTEIN"/>
    <property type="match status" value="1"/>
</dbReference>
<dbReference type="PROSITE" id="PS51485">
    <property type="entry name" value="PHYTOCYANIN"/>
    <property type="match status" value="1"/>
</dbReference>
<evidence type="ECO:0000256" key="3">
    <source>
        <dbReference type="ARBA" id="ARBA00023180"/>
    </source>
</evidence>
<sequence length="173" mass="19146">MKLMVMAGAIVVIILIIMAGSGESSVLEKVGSRKGWIPNFNYTQWSTQHHFYVGDWLLFVFDERYYNVLEVNKTSYDGCEERGFARNITKGGRDVVELTEARPYYFISGGGYCWGGMKVAVNVEARPAVSLAPAPAPSSSHANDAVALPANYYHVACASICFMIIILFLYIVV</sequence>
<dbReference type="Pfam" id="PF02298">
    <property type="entry name" value="Cu_bind_like"/>
    <property type="match status" value="1"/>
</dbReference>
<dbReference type="InterPro" id="IPR039391">
    <property type="entry name" value="Phytocyanin-like"/>
</dbReference>
<feature type="chain" id="PRO_5043763307" description="Phytocyanin domain-containing protein" evidence="7">
    <location>
        <begin position="25"/>
        <end position="173"/>
    </location>
</feature>
<dbReference type="AlphaFoldDB" id="A0AAV2CNH6"/>
<dbReference type="PANTHER" id="PTHR33021:SF516">
    <property type="entry name" value="PHYTOCYANIN DOMAIN-CONTAINING PROTEIN"/>
    <property type="match status" value="1"/>
</dbReference>
<protein>
    <recommendedName>
        <fullName evidence="8">Phytocyanin domain-containing protein</fullName>
    </recommendedName>
</protein>
<gene>
    <name evidence="9" type="ORF">LTRI10_LOCUS5323</name>
</gene>
<keyword evidence="2" id="KW-1015">Disulfide bond</keyword>
<evidence type="ECO:0000256" key="1">
    <source>
        <dbReference type="ARBA" id="ARBA00022729"/>
    </source>
</evidence>
<evidence type="ECO:0000259" key="8">
    <source>
        <dbReference type="PROSITE" id="PS51485"/>
    </source>
</evidence>
<name>A0AAV2CNH6_9ROSI</name>
<proteinExistence type="inferred from homology"/>
<evidence type="ECO:0000256" key="4">
    <source>
        <dbReference type="ARBA" id="ARBA00035011"/>
    </source>
</evidence>
<dbReference type="Gene3D" id="2.60.40.420">
    <property type="entry name" value="Cupredoxins - blue copper proteins"/>
    <property type="match status" value="1"/>
</dbReference>
<dbReference type="SUPFAM" id="SSF49503">
    <property type="entry name" value="Cupredoxins"/>
    <property type="match status" value="1"/>
</dbReference>
<comment type="similarity">
    <text evidence="4">Belongs to the early nodulin-like (ENODL) family.</text>
</comment>
<keyword evidence="3" id="KW-0325">Glycoprotein</keyword>
<evidence type="ECO:0000256" key="2">
    <source>
        <dbReference type="ARBA" id="ARBA00023157"/>
    </source>
</evidence>
<evidence type="ECO:0000313" key="10">
    <source>
        <dbReference type="Proteomes" id="UP001497516"/>
    </source>
</evidence>
<feature type="domain" description="Phytocyanin" evidence="8">
    <location>
        <begin position="26"/>
        <end position="125"/>
    </location>
</feature>
<dbReference type="EMBL" id="OZ034813">
    <property type="protein sequence ID" value="CAL1357716.1"/>
    <property type="molecule type" value="Genomic_DNA"/>
</dbReference>
<dbReference type="InterPro" id="IPR003245">
    <property type="entry name" value="Phytocyanin_dom"/>
</dbReference>
<keyword evidence="6" id="KW-1133">Transmembrane helix</keyword>
<keyword evidence="6" id="KW-0812">Transmembrane</keyword>